<comment type="caution">
    <text evidence="8">The sequence shown here is derived from an EMBL/GenBank/DDBJ whole genome shotgun (WGS) entry which is preliminary data.</text>
</comment>
<evidence type="ECO:0000256" key="5">
    <source>
        <dbReference type="ARBA" id="ARBA00022840"/>
    </source>
</evidence>
<dbReference type="GO" id="GO:0005524">
    <property type="term" value="F:ATP binding"/>
    <property type="evidence" value="ECO:0007669"/>
    <property type="project" value="UniProtKB-KW"/>
</dbReference>
<dbReference type="InterPro" id="IPR000873">
    <property type="entry name" value="AMP-dep_synth/lig_dom"/>
</dbReference>
<protein>
    <submittedName>
        <fullName evidence="8">AMP-binding protein</fullName>
    </submittedName>
</protein>
<dbReference type="InterPro" id="IPR025110">
    <property type="entry name" value="AMP-bd_C"/>
</dbReference>
<evidence type="ECO:0000313" key="8">
    <source>
        <dbReference type="EMBL" id="TPW26060.1"/>
    </source>
</evidence>
<gene>
    <name evidence="8" type="ORF">FJU11_16330</name>
</gene>
<evidence type="ECO:0000259" key="6">
    <source>
        <dbReference type="Pfam" id="PF00501"/>
    </source>
</evidence>
<feature type="domain" description="AMP-binding enzyme C-terminal" evidence="7">
    <location>
        <begin position="450"/>
        <end position="528"/>
    </location>
</feature>
<dbReference type="SUPFAM" id="SSF56801">
    <property type="entry name" value="Acetyl-CoA synthetase-like"/>
    <property type="match status" value="1"/>
</dbReference>
<dbReference type="GO" id="GO:0015645">
    <property type="term" value="F:fatty acid ligase activity"/>
    <property type="evidence" value="ECO:0007669"/>
    <property type="project" value="TreeGrafter"/>
</dbReference>
<dbReference type="Gene3D" id="3.30.300.30">
    <property type="match status" value="1"/>
</dbReference>
<dbReference type="GO" id="GO:0046872">
    <property type="term" value="F:metal ion binding"/>
    <property type="evidence" value="ECO:0007669"/>
    <property type="project" value="UniProtKB-KW"/>
</dbReference>
<dbReference type="InterPro" id="IPR051087">
    <property type="entry name" value="Mitochondrial_ACSM"/>
</dbReference>
<keyword evidence="4" id="KW-0547">Nucleotide-binding</keyword>
<comment type="similarity">
    <text evidence="1">Belongs to the ATP-dependent AMP-binding enzyme family.</text>
</comment>
<dbReference type="GO" id="GO:0006637">
    <property type="term" value="P:acyl-CoA metabolic process"/>
    <property type="evidence" value="ECO:0007669"/>
    <property type="project" value="TreeGrafter"/>
</dbReference>
<dbReference type="Gene3D" id="3.40.50.12780">
    <property type="entry name" value="N-terminal domain of ligase-like"/>
    <property type="match status" value="1"/>
</dbReference>
<sequence>MLEPAESYEAMMRDFVWRIPERYNIAYEVCDRWALREPERTCLHYFEPDGRHRSMRYGTLARRSSAFARSLAAKGITKGDRVALLLPQSFETVVAHVAIYRLGAIAVPLALLFGPDALDYRLLVSGARAVVTNAMGLEKLAEIADRRAALSCCVSIDGADRHAFGFETMCDADDTLLEPVATTAATPALMIFTSGTTGAPKGALHGHGVLAGHMPGIQYTHAFLPQPGDRMWTPADWAWAGGLLNALLPALALGVPVVASKAQKFDAETACRILAEMEVRNAFLPPTALRLLATVEAPRERFAIDLRTLSSAGEPLGTETATWAERALGVPVNELYGQTECNAVIGSCAQNGAARRGSTGLPLPGHRVALLDADGTPVGPGMRGEIAIAGPDPVMFLGYWRDAAATEAKFCGDWMLTGDHAIADTEGYITFIGREDDIITSSGFRIGPAEIENCLEGHRAVALAAVVGKPDPVRTEIVKAYVVLRPGEAGTPALAADLSAHVRAKLSAHEYPREIAFVESLPMTTTGKIIRRELRERAAREIEAADAS</sequence>
<evidence type="ECO:0000259" key="7">
    <source>
        <dbReference type="Pfam" id="PF13193"/>
    </source>
</evidence>
<feature type="domain" description="AMP-dependent synthetase/ligase" evidence="6">
    <location>
        <begin position="31"/>
        <end position="400"/>
    </location>
</feature>
<keyword evidence="9" id="KW-1185">Reference proteome</keyword>
<evidence type="ECO:0000256" key="4">
    <source>
        <dbReference type="ARBA" id="ARBA00022741"/>
    </source>
</evidence>
<dbReference type="InterPro" id="IPR020845">
    <property type="entry name" value="AMP-binding_CS"/>
</dbReference>
<dbReference type="GO" id="GO:0006633">
    <property type="term" value="P:fatty acid biosynthetic process"/>
    <property type="evidence" value="ECO:0007669"/>
    <property type="project" value="TreeGrafter"/>
</dbReference>
<dbReference type="PANTHER" id="PTHR43605">
    <property type="entry name" value="ACYL-COENZYME A SYNTHETASE"/>
    <property type="match status" value="1"/>
</dbReference>
<organism evidence="8 9">
    <name type="scientific">Pararhizobium mangrovi</name>
    <dbReference type="NCBI Taxonomy" id="2590452"/>
    <lineage>
        <taxon>Bacteria</taxon>
        <taxon>Pseudomonadati</taxon>
        <taxon>Pseudomonadota</taxon>
        <taxon>Alphaproteobacteria</taxon>
        <taxon>Hyphomicrobiales</taxon>
        <taxon>Rhizobiaceae</taxon>
        <taxon>Rhizobium/Agrobacterium group</taxon>
        <taxon>Pararhizobium</taxon>
    </lineage>
</organism>
<dbReference type="OrthoDB" id="9803968at2"/>
<reference evidence="8 9" key="1">
    <citation type="submission" date="2019-06" db="EMBL/GenBank/DDBJ databases">
        <authorList>
            <person name="Li M."/>
        </authorList>
    </citation>
    <scope>NUCLEOTIDE SEQUENCE [LARGE SCALE GENOMIC DNA]</scope>
    <source>
        <strain evidence="8 9">BGMRC6574</strain>
    </source>
</reference>
<dbReference type="RefSeq" id="WP_141168148.1">
    <property type="nucleotide sequence ID" value="NZ_VHLH01000038.1"/>
</dbReference>
<dbReference type="GO" id="GO:0016405">
    <property type="term" value="F:CoA-ligase activity"/>
    <property type="evidence" value="ECO:0007669"/>
    <property type="project" value="UniProtKB-ARBA"/>
</dbReference>
<proteinExistence type="inferred from homology"/>
<evidence type="ECO:0000256" key="2">
    <source>
        <dbReference type="ARBA" id="ARBA00022598"/>
    </source>
</evidence>
<evidence type="ECO:0000256" key="3">
    <source>
        <dbReference type="ARBA" id="ARBA00022723"/>
    </source>
</evidence>
<dbReference type="PANTHER" id="PTHR43605:SF10">
    <property type="entry name" value="ACYL-COA SYNTHETASE MEDIUM CHAIN FAMILY MEMBER 3"/>
    <property type="match status" value="1"/>
</dbReference>
<dbReference type="InterPro" id="IPR045851">
    <property type="entry name" value="AMP-bd_C_sf"/>
</dbReference>
<evidence type="ECO:0000256" key="1">
    <source>
        <dbReference type="ARBA" id="ARBA00006432"/>
    </source>
</evidence>
<dbReference type="AlphaFoldDB" id="A0A506TX21"/>
<dbReference type="Proteomes" id="UP000320314">
    <property type="component" value="Unassembled WGS sequence"/>
</dbReference>
<name>A0A506TX21_9HYPH</name>
<evidence type="ECO:0000313" key="9">
    <source>
        <dbReference type="Proteomes" id="UP000320314"/>
    </source>
</evidence>
<dbReference type="Pfam" id="PF13193">
    <property type="entry name" value="AMP-binding_C"/>
    <property type="match status" value="1"/>
</dbReference>
<dbReference type="PROSITE" id="PS00455">
    <property type="entry name" value="AMP_BINDING"/>
    <property type="match status" value="1"/>
</dbReference>
<keyword evidence="3" id="KW-0479">Metal-binding</keyword>
<keyword evidence="2" id="KW-0436">Ligase</keyword>
<dbReference type="EMBL" id="VHLH01000038">
    <property type="protein sequence ID" value="TPW26060.1"/>
    <property type="molecule type" value="Genomic_DNA"/>
</dbReference>
<dbReference type="GO" id="GO:0004321">
    <property type="term" value="F:fatty-acyl-CoA synthase activity"/>
    <property type="evidence" value="ECO:0007669"/>
    <property type="project" value="TreeGrafter"/>
</dbReference>
<dbReference type="InterPro" id="IPR042099">
    <property type="entry name" value="ANL_N_sf"/>
</dbReference>
<keyword evidence="5" id="KW-0067">ATP-binding</keyword>
<dbReference type="Pfam" id="PF00501">
    <property type="entry name" value="AMP-binding"/>
    <property type="match status" value="1"/>
</dbReference>
<accession>A0A506TX21</accession>